<evidence type="ECO:0000256" key="3">
    <source>
        <dbReference type="ARBA" id="ARBA00007222"/>
    </source>
</evidence>
<dbReference type="UniPathway" id="UPA00378"/>
<keyword evidence="19" id="KW-1185">Reference proteome</keyword>
<dbReference type="InterPro" id="IPR036300">
    <property type="entry name" value="MIR_dom_sf"/>
</dbReference>
<reference evidence="19" key="1">
    <citation type="submission" date="2012-12" db="EMBL/GenBank/DDBJ databases">
        <authorList>
            <person name="Hellsten U."/>
            <person name="Grimwood J."/>
            <person name="Chapman J.A."/>
            <person name="Shapiro H."/>
            <person name="Aerts A."/>
            <person name="Otillar R.P."/>
            <person name="Terry A.Y."/>
            <person name="Boore J.L."/>
            <person name="Simakov O."/>
            <person name="Marletaz F."/>
            <person name="Cho S.-J."/>
            <person name="Edsinger-Gonzales E."/>
            <person name="Havlak P."/>
            <person name="Kuo D.-H."/>
            <person name="Larsson T."/>
            <person name="Lv J."/>
            <person name="Arendt D."/>
            <person name="Savage R."/>
            <person name="Osoegawa K."/>
            <person name="de Jong P."/>
            <person name="Lindberg D.R."/>
            <person name="Seaver E.C."/>
            <person name="Weisblat D.A."/>
            <person name="Putnam N.H."/>
            <person name="Grigoriev I.V."/>
            <person name="Rokhsar D.S."/>
        </authorList>
    </citation>
    <scope>NUCLEOTIDE SEQUENCE</scope>
    <source>
        <strain evidence="19">I ESC-2004</strain>
    </source>
</reference>
<feature type="transmembrane region" description="Helical" evidence="15">
    <location>
        <begin position="675"/>
        <end position="694"/>
    </location>
</feature>
<gene>
    <name evidence="17" type="ORF">CAPTEDRAFT_156082</name>
</gene>
<feature type="domain" description="MIR" evidence="16">
    <location>
        <begin position="462"/>
        <end position="518"/>
    </location>
</feature>
<dbReference type="Pfam" id="PF02815">
    <property type="entry name" value="MIR"/>
    <property type="match status" value="1"/>
</dbReference>
<evidence type="ECO:0000313" key="19">
    <source>
        <dbReference type="Proteomes" id="UP000014760"/>
    </source>
</evidence>
<feature type="transmembrane region" description="Helical" evidence="15">
    <location>
        <begin position="274"/>
        <end position="293"/>
    </location>
</feature>
<reference evidence="18" key="3">
    <citation type="submission" date="2015-06" db="UniProtKB">
        <authorList>
            <consortium name="EnsemblMetazoa"/>
        </authorList>
    </citation>
    <scope>IDENTIFICATION</scope>
</reference>
<evidence type="ECO:0000259" key="16">
    <source>
        <dbReference type="PROSITE" id="PS50919"/>
    </source>
</evidence>
<comment type="subcellular location">
    <subcellularLocation>
        <location evidence="1">Endoplasmic reticulum membrane</location>
        <topology evidence="1">Multi-pass membrane protein</topology>
    </subcellularLocation>
</comment>
<evidence type="ECO:0000256" key="13">
    <source>
        <dbReference type="ARBA" id="ARBA00045102"/>
    </source>
</evidence>
<name>R7UI15_CAPTE</name>
<keyword evidence="8" id="KW-0677">Repeat</keyword>
<evidence type="ECO:0000313" key="17">
    <source>
        <dbReference type="EMBL" id="ELU05738.1"/>
    </source>
</evidence>
<feature type="domain" description="MIR" evidence="16">
    <location>
        <begin position="326"/>
        <end position="388"/>
    </location>
</feature>
<comment type="similarity">
    <text evidence="3">Belongs to the glycosyltransferase 39 family.</text>
</comment>
<dbReference type="InterPro" id="IPR032421">
    <property type="entry name" value="PMT_4TMC"/>
</dbReference>
<dbReference type="SMART" id="SM00472">
    <property type="entry name" value="MIR"/>
    <property type="match status" value="3"/>
</dbReference>
<sequence length="752" mass="86386">MSLAECEELPLSRDQVDGSSEPEANPSEPHHVGAKQQKLFTVTTDIDLMQCLLFAVALSTRLFYLDEPNSIVFDEVHFGRFAAMYSKNTFYFDVHPPLGKLMLAAAGYWAGFDGQFDFDRIGSEYSSSVPVWALRFLPALCGSLLVPVSYQLIIELGHSSWTALLASCFLIFDNAILTQSRFMLMEAPLLLFTSITLISYLKFQKANQSCPFSLKWFIWLFSTGVFMTMTVSTKYTGIYASLLVLILITRDFWRMLPLSTYTQGILWQHFFSRLLFLVVIPSSLYLAVFYLHLGLLNKAGPHDDIMSSAFQSSLQGGLSSITKGQPLIVSYGSQVTMRHTHSSKPCWLHSHRHVYPLRYPDERGSSHQQQVTCYSFKDVNNWWIIKDPKKKGLAVDDPIRPVQHGDVVQIVHGMSSRALNSHDVAAPVSPQHQEVTCYIDYNISQPTQNLWKVDIANRNVEGDDWKTIKSQVRLIHLNTTQALKVSGKQLPDWGFFQYEVVTDKQIKHASTIWNVEEHRYTRGQDEDEREKELKSAPPETSIQEIGFFAKFWELQLKMLFWNADAEREHRYSSSPYDWPTLDRNIAYWMNAKTNAQIHLLGNIVLWLSASVAVVVSCLLLITFLLMQRRNVMPITSDAWQMFTTDIEIFLGGYLLHFLPFFLTDSTLFLHHYLPALYFKLMLIAVLIEHVYSFIWSPSLRTVFKMLVIVWVTAAINTFMTFLPITYGRHSLSKDLIRNLQWKDSWSFVLPQS</sequence>
<proteinExistence type="inferred from homology"/>
<feature type="region of interest" description="Disordered" evidence="14">
    <location>
        <begin position="1"/>
        <end position="32"/>
    </location>
</feature>
<dbReference type="HOGENOM" id="CLU_008438_1_0_1"/>
<evidence type="ECO:0000256" key="8">
    <source>
        <dbReference type="ARBA" id="ARBA00022737"/>
    </source>
</evidence>
<dbReference type="InterPro" id="IPR027005">
    <property type="entry name" value="PMT-like"/>
</dbReference>
<comment type="catalytic activity">
    <reaction evidence="12">
        <text>a di-trans,poly-cis-dolichyl beta-D-mannosyl phosphate + L-threonyl-[protein] = 3-O-(alpha-D-mannosyl)-L-threonyl-[protein] + a di-trans,poly-cis-dolichyl phosphate + H(+)</text>
        <dbReference type="Rhea" id="RHEA:53396"/>
        <dbReference type="Rhea" id="RHEA-COMP:11060"/>
        <dbReference type="Rhea" id="RHEA-COMP:13547"/>
        <dbReference type="Rhea" id="RHEA-COMP:19498"/>
        <dbReference type="Rhea" id="RHEA-COMP:19501"/>
        <dbReference type="ChEBI" id="CHEBI:15378"/>
        <dbReference type="ChEBI" id="CHEBI:30013"/>
        <dbReference type="ChEBI" id="CHEBI:57683"/>
        <dbReference type="ChEBI" id="CHEBI:58211"/>
        <dbReference type="ChEBI" id="CHEBI:137323"/>
        <dbReference type="EC" id="2.4.1.109"/>
    </reaction>
</comment>
<dbReference type="PANTHER" id="PTHR10050:SF51">
    <property type="entry name" value="PROTEIN O-MANNOSYL-TRANSFERASE 1"/>
    <property type="match status" value="1"/>
</dbReference>
<evidence type="ECO:0000256" key="5">
    <source>
        <dbReference type="ARBA" id="ARBA00022676"/>
    </source>
</evidence>
<dbReference type="EnsemblMetazoa" id="CapteT156082">
    <property type="protein sequence ID" value="CapteP156082"/>
    <property type="gene ID" value="CapteG156082"/>
</dbReference>
<feature type="transmembrane region" description="Helical" evidence="15">
    <location>
        <begin position="132"/>
        <end position="153"/>
    </location>
</feature>
<dbReference type="CDD" id="cd23281">
    <property type="entry name" value="beta-trefoil_MIR_POMT1"/>
    <property type="match status" value="1"/>
</dbReference>
<organism evidence="17">
    <name type="scientific">Capitella teleta</name>
    <name type="common">Polychaete worm</name>
    <dbReference type="NCBI Taxonomy" id="283909"/>
    <lineage>
        <taxon>Eukaryota</taxon>
        <taxon>Metazoa</taxon>
        <taxon>Spiralia</taxon>
        <taxon>Lophotrochozoa</taxon>
        <taxon>Annelida</taxon>
        <taxon>Polychaeta</taxon>
        <taxon>Sedentaria</taxon>
        <taxon>Scolecida</taxon>
        <taxon>Capitellidae</taxon>
        <taxon>Capitella</taxon>
    </lineage>
</organism>
<dbReference type="SUPFAM" id="SSF82109">
    <property type="entry name" value="MIR domain"/>
    <property type="match status" value="1"/>
</dbReference>
<reference evidence="17 19" key="2">
    <citation type="journal article" date="2013" name="Nature">
        <title>Insights into bilaterian evolution from three spiralian genomes.</title>
        <authorList>
            <person name="Simakov O."/>
            <person name="Marletaz F."/>
            <person name="Cho S.J."/>
            <person name="Edsinger-Gonzales E."/>
            <person name="Havlak P."/>
            <person name="Hellsten U."/>
            <person name="Kuo D.H."/>
            <person name="Larsson T."/>
            <person name="Lv J."/>
            <person name="Arendt D."/>
            <person name="Savage R."/>
            <person name="Osoegawa K."/>
            <person name="de Jong P."/>
            <person name="Grimwood J."/>
            <person name="Chapman J.A."/>
            <person name="Shapiro H."/>
            <person name="Aerts A."/>
            <person name="Otillar R.P."/>
            <person name="Terry A.Y."/>
            <person name="Boore J.L."/>
            <person name="Grigoriev I.V."/>
            <person name="Lindberg D.R."/>
            <person name="Seaver E.C."/>
            <person name="Weisblat D.A."/>
            <person name="Putnam N.H."/>
            <person name="Rokhsar D.S."/>
        </authorList>
    </citation>
    <scope>NUCLEOTIDE SEQUENCE</scope>
    <source>
        <strain evidence="17 19">I ESC-2004</strain>
    </source>
</reference>
<keyword evidence="6" id="KW-0808">Transferase</keyword>
<dbReference type="AlphaFoldDB" id="R7UI15"/>
<keyword evidence="10 15" id="KW-1133">Transmembrane helix</keyword>
<feature type="transmembrane region" description="Helical" evidence="15">
    <location>
        <begin position="213"/>
        <end position="231"/>
    </location>
</feature>
<protein>
    <recommendedName>
        <fullName evidence="4">dolichyl-phosphate-mannose--protein mannosyltransferase</fullName>
        <ecNumber evidence="4">2.4.1.109</ecNumber>
    </recommendedName>
</protein>
<dbReference type="InterPro" id="IPR016093">
    <property type="entry name" value="MIR_motif"/>
</dbReference>
<keyword evidence="11 15" id="KW-0472">Membrane</keyword>
<evidence type="ECO:0000256" key="12">
    <source>
        <dbReference type="ARBA" id="ARBA00045085"/>
    </source>
</evidence>
<dbReference type="PANTHER" id="PTHR10050">
    <property type="entry name" value="DOLICHYL-PHOSPHATE-MANNOSE--PROTEIN MANNOSYLTRANSFERASE"/>
    <property type="match status" value="1"/>
</dbReference>
<dbReference type="GO" id="GO:0005789">
    <property type="term" value="C:endoplasmic reticulum membrane"/>
    <property type="evidence" value="ECO:0007669"/>
    <property type="project" value="UniProtKB-SubCell"/>
</dbReference>
<comment type="catalytic activity">
    <reaction evidence="13">
        <text>a di-trans,poly-cis-dolichyl beta-D-mannosyl phosphate + L-seryl-[protein] = 3-O-(alpha-D-mannosyl)-L-seryl-[protein] + a di-trans,poly-cis-dolichyl phosphate + H(+)</text>
        <dbReference type="Rhea" id="RHEA:17377"/>
        <dbReference type="Rhea" id="RHEA-COMP:9863"/>
        <dbReference type="Rhea" id="RHEA-COMP:13546"/>
        <dbReference type="Rhea" id="RHEA-COMP:19498"/>
        <dbReference type="Rhea" id="RHEA-COMP:19501"/>
        <dbReference type="ChEBI" id="CHEBI:15378"/>
        <dbReference type="ChEBI" id="CHEBI:29999"/>
        <dbReference type="ChEBI" id="CHEBI:57683"/>
        <dbReference type="ChEBI" id="CHEBI:58211"/>
        <dbReference type="ChEBI" id="CHEBI:137321"/>
        <dbReference type="EC" id="2.4.1.109"/>
    </reaction>
</comment>
<feature type="domain" description="MIR" evidence="16">
    <location>
        <begin position="399"/>
        <end position="456"/>
    </location>
</feature>
<dbReference type="PROSITE" id="PS50919">
    <property type="entry name" value="MIR"/>
    <property type="match status" value="3"/>
</dbReference>
<feature type="transmembrane region" description="Helical" evidence="15">
    <location>
        <begin position="90"/>
        <end position="112"/>
    </location>
</feature>
<dbReference type="Proteomes" id="UP000014760">
    <property type="component" value="Unassembled WGS sequence"/>
</dbReference>
<evidence type="ECO:0000256" key="4">
    <source>
        <dbReference type="ARBA" id="ARBA00012839"/>
    </source>
</evidence>
<keyword evidence="9" id="KW-0256">Endoplasmic reticulum</keyword>
<feature type="transmembrane region" description="Helical" evidence="15">
    <location>
        <begin position="603"/>
        <end position="625"/>
    </location>
</feature>
<evidence type="ECO:0000256" key="11">
    <source>
        <dbReference type="ARBA" id="ARBA00023136"/>
    </source>
</evidence>
<dbReference type="Pfam" id="PF16192">
    <property type="entry name" value="PMT_4TMC"/>
    <property type="match status" value="1"/>
</dbReference>
<evidence type="ECO:0000256" key="7">
    <source>
        <dbReference type="ARBA" id="ARBA00022692"/>
    </source>
</evidence>
<dbReference type="Gene3D" id="2.80.10.50">
    <property type="match status" value="1"/>
</dbReference>
<dbReference type="FunCoup" id="R7UI15">
    <property type="interactions" value="341"/>
</dbReference>
<accession>R7UI15</accession>
<evidence type="ECO:0000256" key="6">
    <source>
        <dbReference type="ARBA" id="ARBA00022679"/>
    </source>
</evidence>
<evidence type="ECO:0000256" key="9">
    <source>
        <dbReference type="ARBA" id="ARBA00022824"/>
    </source>
</evidence>
<dbReference type="GO" id="GO:0004169">
    <property type="term" value="F:dolichyl-phosphate-mannose-protein mannosyltransferase activity"/>
    <property type="evidence" value="ECO:0007669"/>
    <property type="project" value="UniProtKB-EC"/>
</dbReference>
<dbReference type="OMA" id="NCHLNAP"/>
<dbReference type="Pfam" id="PF02366">
    <property type="entry name" value="PMT"/>
    <property type="match status" value="1"/>
</dbReference>
<keyword evidence="5" id="KW-0328">Glycosyltransferase</keyword>
<dbReference type="FunFam" id="2.80.10.50:FF:000012">
    <property type="entry name" value="Protein O-mannosyl-transferase 1"/>
    <property type="match status" value="1"/>
</dbReference>
<dbReference type="EMBL" id="KB301284">
    <property type="protein sequence ID" value="ELU05738.1"/>
    <property type="molecule type" value="Genomic_DNA"/>
</dbReference>
<keyword evidence="7 15" id="KW-0812">Transmembrane</keyword>
<evidence type="ECO:0000256" key="15">
    <source>
        <dbReference type="SAM" id="Phobius"/>
    </source>
</evidence>
<feature type="transmembrane region" description="Helical" evidence="15">
    <location>
        <begin position="646"/>
        <end position="663"/>
    </location>
</feature>
<evidence type="ECO:0000313" key="18">
    <source>
        <dbReference type="EnsemblMetazoa" id="CapteP156082"/>
    </source>
</evidence>
<dbReference type="EMBL" id="AMQN01007731">
    <property type="status" value="NOT_ANNOTATED_CDS"/>
    <property type="molecule type" value="Genomic_DNA"/>
</dbReference>
<evidence type="ECO:0000256" key="10">
    <source>
        <dbReference type="ARBA" id="ARBA00022989"/>
    </source>
</evidence>
<dbReference type="EC" id="2.4.1.109" evidence="4"/>
<dbReference type="OrthoDB" id="292747at2759"/>
<evidence type="ECO:0000256" key="14">
    <source>
        <dbReference type="SAM" id="MobiDB-lite"/>
    </source>
</evidence>
<evidence type="ECO:0000256" key="1">
    <source>
        <dbReference type="ARBA" id="ARBA00004477"/>
    </source>
</evidence>
<evidence type="ECO:0000256" key="2">
    <source>
        <dbReference type="ARBA" id="ARBA00004922"/>
    </source>
</evidence>
<feature type="transmembrane region" description="Helical" evidence="15">
    <location>
        <begin position="183"/>
        <end position="201"/>
    </location>
</feature>
<comment type="pathway">
    <text evidence="2">Protein modification; protein glycosylation.</text>
</comment>
<dbReference type="InterPro" id="IPR003342">
    <property type="entry name" value="ArnT-like_N"/>
</dbReference>
<feature type="transmembrane region" description="Helical" evidence="15">
    <location>
        <begin position="706"/>
        <end position="726"/>
    </location>
</feature>
<dbReference type="STRING" id="283909.R7UI15"/>